<proteinExistence type="predicted"/>
<evidence type="ECO:0000313" key="1">
    <source>
        <dbReference type="EMBL" id="KAJ8641615.1"/>
    </source>
</evidence>
<dbReference type="EMBL" id="CM056813">
    <property type="protein sequence ID" value="KAJ8641615.1"/>
    <property type="molecule type" value="Genomic_DNA"/>
</dbReference>
<comment type="caution">
    <text evidence="1">The sequence shown here is derived from an EMBL/GenBank/DDBJ whole genome shotgun (WGS) entry which is preliminary data.</text>
</comment>
<protein>
    <submittedName>
        <fullName evidence="1">Uncharacterized protein</fullName>
    </submittedName>
</protein>
<sequence>MNSPSILFSLLLLFFFSVVIAGKQRHSSDLLRPMIGLGKEKMSHLHFYFHDIVSGRNPTAVQVAGAAMTKNSPTFFGAVVMIDDPLTEAPEPTSKLLGRAQGLYASASQETLGYLMALNFAFVDGKYNGSSLSVLGRNAVLSDVREMPVIGGSGAFRFARGYAQAHTHWFDPKTGDAIVEYNVYVMHY</sequence>
<reference evidence="1 2" key="1">
    <citation type="journal article" date="2022" name="Hortic Res">
        <title>A haplotype resolved chromosomal level avocado genome allows analysis of novel avocado genes.</title>
        <authorList>
            <person name="Nath O."/>
            <person name="Fletcher S.J."/>
            <person name="Hayward A."/>
            <person name="Shaw L.M."/>
            <person name="Masouleh A.K."/>
            <person name="Furtado A."/>
            <person name="Henry R.J."/>
            <person name="Mitter N."/>
        </authorList>
    </citation>
    <scope>NUCLEOTIDE SEQUENCE [LARGE SCALE GENOMIC DNA]</scope>
    <source>
        <strain evidence="2">cv. Hass</strain>
    </source>
</reference>
<name>A0ACC2M7H0_PERAE</name>
<gene>
    <name evidence="1" type="ORF">MRB53_018309</name>
</gene>
<organism evidence="1 2">
    <name type="scientific">Persea americana</name>
    <name type="common">Avocado</name>
    <dbReference type="NCBI Taxonomy" id="3435"/>
    <lineage>
        <taxon>Eukaryota</taxon>
        <taxon>Viridiplantae</taxon>
        <taxon>Streptophyta</taxon>
        <taxon>Embryophyta</taxon>
        <taxon>Tracheophyta</taxon>
        <taxon>Spermatophyta</taxon>
        <taxon>Magnoliopsida</taxon>
        <taxon>Magnoliidae</taxon>
        <taxon>Laurales</taxon>
        <taxon>Lauraceae</taxon>
        <taxon>Persea</taxon>
    </lineage>
</organism>
<dbReference type="Proteomes" id="UP001234297">
    <property type="component" value="Chromosome 5"/>
</dbReference>
<keyword evidence="2" id="KW-1185">Reference proteome</keyword>
<evidence type="ECO:0000313" key="2">
    <source>
        <dbReference type="Proteomes" id="UP001234297"/>
    </source>
</evidence>
<accession>A0ACC2M7H0</accession>